<keyword evidence="5" id="KW-1185">Reference proteome</keyword>
<dbReference type="GO" id="GO:0016491">
    <property type="term" value="F:oxidoreductase activity"/>
    <property type="evidence" value="ECO:0007669"/>
    <property type="project" value="UniProtKB-KW"/>
</dbReference>
<accession>A0A370U2E9</accession>
<dbReference type="CDD" id="cd05233">
    <property type="entry name" value="SDR_c"/>
    <property type="match status" value="1"/>
</dbReference>
<dbReference type="Pfam" id="PF00106">
    <property type="entry name" value="adh_short"/>
    <property type="match status" value="1"/>
</dbReference>
<protein>
    <recommendedName>
        <fullName evidence="3">Ketoreductase domain-containing protein</fullName>
    </recommendedName>
</protein>
<dbReference type="RefSeq" id="XP_031874612.1">
    <property type="nucleotide sequence ID" value="XM_032010558.1"/>
</dbReference>
<evidence type="ECO:0000259" key="3">
    <source>
        <dbReference type="SMART" id="SM00822"/>
    </source>
</evidence>
<dbReference type="SUPFAM" id="SSF51735">
    <property type="entry name" value="NAD(P)-binding Rossmann-fold domains"/>
    <property type="match status" value="1"/>
</dbReference>
<gene>
    <name evidence="4" type="ORF">BP5553_01935</name>
</gene>
<name>A0A370U2E9_9HELO</name>
<dbReference type="GeneID" id="43594784"/>
<dbReference type="AlphaFoldDB" id="A0A370U2E9"/>
<evidence type="ECO:0000313" key="5">
    <source>
        <dbReference type="Proteomes" id="UP000254866"/>
    </source>
</evidence>
<feature type="domain" description="Ketoreductase" evidence="3">
    <location>
        <begin position="30"/>
        <end position="211"/>
    </location>
</feature>
<evidence type="ECO:0000256" key="2">
    <source>
        <dbReference type="ARBA" id="ARBA00023002"/>
    </source>
</evidence>
<dbReference type="PANTHER" id="PTHR42901:SF1">
    <property type="entry name" value="ALCOHOL DEHYDROGENASE"/>
    <property type="match status" value="1"/>
</dbReference>
<evidence type="ECO:0000256" key="1">
    <source>
        <dbReference type="ARBA" id="ARBA00006484"/>
    </source>
</evidence>
<dbReference type="STRING" id="2656787.A0A370U2E9"/>
<dbReference type="InterPro" id="IPR002347">
    <property type="entry name" value="SDR_fam"/>
</dbReference>
<reference evidence="4 5" key="1">
    <citation type="journal article" date="2018" name="IMA Fungus">
        <title>IMA Genome-F 9: Draft genome sequence of Annulohypoxylon stygium, Aspergillus mulundensis, Berkeleyomyces basicola (syn. Thielaviopsis basicola), Ceratocystis smalleyi, two Cercospora beticola strains, Coleophoma cylindrospora, Fusarium fracticaudum, Phialophora cf. hyalina, and Morchella septimelata.</title>
        <authorList>
            <person name="Wingfield B.D."/>
            <person name="Bills G.F."/>
            <person name="Dong Y."/>
            <person name="Huang W."/>
            <person name="Nel W.J."/>
            <person name="Swalarsk-Parry B.S."/>
            <person name="Vaghefi N."/>
            <person name="Wilken P.M."/>
            <person name="An Z."/>
            <person name="de Beer Z.W."/>
            <person name="De Vos L."/>
            <person name="Chen L."/>
            <person name="Duong T.A."/>
            <person name="Gao Y."/>
            <person name="Hammerbacher A."/>
            <person name="Kikkert J.R."/>
            <person name="Li Y."/>
            <person name="Li H."/>
            <person name="Li K."/>
            <person name="Li Q."/>
            <person name="Liu X."/>
            <person name="Ma X."/>
            <person name="Naidoo K."/>
            <person name="Pethybridge S.J."/>
            <person name="Sun J."/>
            <person name="Steenkamp E.T."/>
            <person name="van der Nest M.A."/>
            <person name="van Wyk S."/>
            <person name="Wingfield M.J."/>
            <person name="Xiong C."/>
            <person name="Yue Q."/>
            <person name="Zhang X."/>
        </authorList>
    </citation>
    <scope>NUCLEOTIDE SEQUENCE [LARGE SCALE GENOMIC DNA]</scope>
    <source>
        <strain evidence="4 5">BP 5553</strain>
    </source>
</reference>
<comment type="similarity">
    <text evidence="1">Belongs to the short-chain dehydrogenases/reductases (SDR) family.</text>
</comment>
<comment type="caution">
    <text evidence="4">The sequence shown here is derived from an EMBL/GenBank/DDBJ whole genome shotgun (WGS) entry which is preliminary data.</text>
</comment>
<dbReference type="PANTHER" id="PTHR42901">
    <property type="entry name" value="ALCOHOL DEHYDROGENASE"/>
    <property type="match status" value="1"/>
</dbReference>
<dbReference type="InterPro" id="IPR057326">
    <property type="entry name" value="KR_dom"/>
</dbReference>
<dbReference type="Gene3D" id="3.40.50.720">
    <property type="entry name" value="NAD(P)-binding Rossmann-like Domain"/>
    <property type="match status" value="1"/>
</dbReference>
<dbReference type="InterPro" id="IPR036291">
    <property type="entry name" value="NAD(P)-bd_dom_sf"/>
</dbReference>
<dbReference type="PRINTS" id="PR00081">
    <property type="entry name" value="GDHRDH"/>
</dbReference>
<dbReference type="OrthoDB" id="1933717at2759"/>
<keyword evidence="2" id="KW-0560">Oxidoreductase</keyword>
<organism evidence="4 5">
    <name type="scientific">Venustampulla echinocandica</name>
    <dbReference type="NCBI Taxonomy" id="2656787"/>
    <lineage>
        <taxon>Eukaryota</taxon>
        <taxon>Fungi</taxon>
        <taxon>Dikarya</taxon>
        <taxon>Ascomycota</taxon>
        <taxon>Pezizomycotina</taxon>
        <taxon>Leotiomycetes</taxon>
        <taxon>Helotiales</taxon>
        <taxon>Pleuroascaceae</taxon>
        <taxon>Venustampulla</taxon>
    </lineage>
</organism>
<evidence type="ECO:0000313" key="4">
    <source>
        <dbReference type="EMBL" id="RDL41956.1"/>
    </source>
</evidence>
<sequence>MAFPTYTKTFHTTTYPSISPTRKELSTAGKVILITGGGSGIGSRIAHAFAASGSTSIAILGRTETSLISTKESIEAQHPGAKVMALVADIVDRTAVHAAFDEVKIILGPIDIVVSNAGHMPSGSSISTADVDEWFHGMEVNVKGNLILAQAFLANAAKKPVLINVSAAGVHIPALPVPLSAYVVSKAAVVKLVEYFAAENPGVRVMNVHPGAIDTGMAKRAKDAGLELPFDDIELPASFMVWAASPEAEFLRNKYMWANWDVDELKAQKEELVSSPQLTIGLLGWP</sequence>
<dbReference type="EMBL" id="NPIC01000001">
    <property type="protein sequence ID" value="RDL41956.1"/>
    <property type="molecule type" value="Genomic_DNA"/>
</dbReference>
<dbReference type="Proteomes" id="UP000254866">
    <property type="component" value="Unassembled WGS sequence"/>
</dbReference>
<proteinExistence type="inferred from homology"/>
<dbReference type="SMART" id="SM00822">
    <property type="entry name" value="PKS_KR"/>
    <property type="match status" value="1"/>
</dbReference>